<dbReference type="PROSITE" id="PS52016">
    <property type="entry name" value="TONB_DEPENDENT_REC_3"/>
    <property type="match status" value="1"/>
</dbReference>
<evidence type="ECO:0000256" key="9">
    <source>
        <dbReference type="ARBA" id="ARBA00023136"/>
    </source>
</evidence>
<dbReference type="InterPro" id="IPR000531">
    <property type="entry name" value="Beta-barrel_TonB"/>
</dbReference>
<dbReference type="InterPro" id="IPR039426">
    <property type="entry name" value="TonB-dep_rcpt-like"/>
</dbReference>
<dbReference type="RefSeq" id="WP_222988831.1">
    <property type="nucleotide sequence ID" value="NZ_JAINVV010000003.1"/>
</dbReference>
<evidence type="ECO:0000259" key="14">
    <source>
        <dbReference type="Pfam" id="PF00593"/>
    </source>
</evidence>
<gene>
    <name evidence="16" type="ORF">K7G82_05540</name>
</gene>
<dbReference type="InterPro" id="IPR036942">
    <property type="entry name" value="Beta-barrel_TonB_sf"/>
</dbReference>
<keyword evidence="7" id="KW-0406">Ion transport</keyword>
<keyword evidence="2 11" id="KW-0813">Transport</keyword>
<keyword evidence="10 11" id="KW-0998">Cell outer membrane</keyword>
<evidence type="ECO:0000313" key="17">
    <source>
        <dbReference type="Proteomes" id="UP000706039"/>
    </source>
</evidence>
<keyword evidence="17" id="KW-1185">Reference proteome</keyword>
<feature type="chain" id="PRO_5045445553" evidence="13">
    <location>
        <begin position="27"/>
        <end position="774"/>
    </location>
</feature>
<evidence type="ECO:0000256" key="3">
    <source>
        <dbReference type="ARBA" id="ARBA00022452"/>
    </source>
</evidence>
<name>A0ABS7PP04_9SPHN</name>
<reference evidence="16 17" key="1">
    <citation type="submission" date="2021-08" db="EMBL/GenBank/DDBJ databases">
        <authorList>
            <person name="Tuo L."/>
        </authorList>
    </citation>
    <scope>NUCLEOTIDE SEQUENCE [LARGE SCALE GENOMIC DNA]</scope>
    <source>
        <strain evidence="16 17">JCM 31229</strain>
    </source>
</reference>
<dbReference type="Proteomes" id="UP000706039">
    <property type="component" value="Unassembled WGS sequence"/>
</dbReference>
<keyword evidence="6" id="KW-0408">Iron</keyword>
<evidence type="ECO:0000256" key="1">
    <source>
        <dbReference type="ARBA" id="ARBA00004571"/>
    </source>
</evidence>
<evidence type="ECO:0000256" key="4">
    <source>
        <dbReference type="ARBA" id="ARBA00022496"/>
    </source>
</evidence>
<keyword evidence="3 11" id="KW-1134">Transmembrane beta strand</keyword>
<keyword evidence="9 11" id="KW-0472">Membrane</keyword>
<evidence type="ECO:0000256" key="7">
    <source>
        <dbReference type="ARBA" id="ARBA00023065"/>
    </source>
</evidence>
<dbReference type="Pfam" id="PF00593">
    <property type="entry name" value="TonB_dep_Rec_b-barrel"/>
    <property type="match status" value="1"/>
</dbReference>
<comment type="subcellular location">
    <subcellularLocation>
        <location evidence="1 11">Cell outer membrane</location>
        <topology evidence="1 11">Multi-pass membrane protein</topology>
    </subcellularLocation>
</comment>
<dbReference type="Gene3D" id="2.40.170.20">
    <property type="entry name" value="TonB-dependent receptor, beta-barrel domain"/>
    <property type="match status" value="1"/>
</dbReference>
<evidence type="ECO:0000259" key="15">
    <source>
        <dbReference type="Pfam" id="PF07715"/>
    </source>
</evidence>
<dbReference type="InterPro" id="IPR012910">
    <property type="entry name" value="Plug_dom"/>
</dbReference>
<keyword evidence="16" id="KW-0675">Receptor</keyword>
<feature type="domain" description="TonB-dependent receptor plug" evidence="15">
    <location>
        <begin position="42"/>
        <end position="147"/>
    </location>
</feature>
<keyword evidence="4" id="KW-0410">Iron transport</keyword>
<evidence type="ECO:0000256" key="6">
    <source>
        <dbReference type="ARBA" id="ARBA00023004"/>
    </source>
</evidence>
<dbReference type="PANTHER" id="PTHR32552">
    <property type="entry name" value="FERRICHROME IRON RECEPTOR-RELATED"/>
    <property type="match status" value="1"/>
</dbReference>
<comment type="caution">
    <text evidence="16">The sequence shown here is derived from an EMBL/GenBank/DDBJ whole genome shotgun (WGS) entry which is preliminary data.</text>
</comment>
<dbReference type="Pfam" id="PF07715">
    <property type="entry name" value="Plug"/>
    <property type="match status" value="1"/>
</dbReference>
<feature type="signal peptide" evidence="13">
    <location>
        <begin position="1"/>
        <end position="26"/>
    </location>
</feature>
<comment type="similarity">
    <text evidence="11 12">Belongs to the TonB-dependent receptor family.</text>
</comment>
<sequence length="774" mass="83629">MKSAKKHLLRSVALGAVTCVSMPAFAQVEEIVVTAQKREESIRDVPISIIAVQGDELRDRQISGVEDLAKGLPNVFVSKDTVSNNIYVRGVGSGSNAGFEQAVATFVDGVYHGRSRYSQSTVVDLERIEVLRGPQTIYFGNNAIGGAFSVTTTKPSLDEWKGYALASYEFVANEPVVEAAVGGPIIPGTLAVRVAGRYSDLNGFVKNLGTGKRDPKVEDKFVRFSALWQMAPDWAATFKAEYGKQDSKAPFAAQLTNCPPPAPFNPATTFSCAYAIATGQEADFDFRRASGPGERGEIEASEYLLKIERDNSDGPGFVALGSFSKYDFLVAADTDGVPANFFSYNSPEDLKQTTLELRVTSPAQSKLQYIFGGYFLDSESNVHTTLNFPFANVLLTGPLAPLAPYAPLAGVIDLNQKETALSAFGAVTYPFTDQFSVTLGMRYTHSKKQGIQSATNATGNDPLGLTTTRLPAALQPVAFFLTGFADHTTRATVKDGAFLPSATLQYKVDRDLTFYAKFSEGFKAGGFDAVELTGVPGRLTFFPETVKAYEIGVKSLLLDRKLAVNLSLFRSDYKDLQQSVTQITPTSAFIQVTNVGGLKTQGAEAELRWQPSQYFDFGVDLAYLDAAYKEYAGAGCTAAQAAIAQANGTLPCVQNLTGRAPPFAPKWSGNVRAGYNQPIGSTLRVRADAILAFSSSYDVAADKDPATRQRAWQQLDLRLGIGEIDEKWEIAFVGKNVTNTKIMGSATDVVASSGSYTRVIMRGRQLGVQARYNF</sequence>
<protein>
    <submittedName>
        <fullName evidence="16">TonB-dependent receptor</fullName>
    </submittedName>
</protein>
<dbReference type="EMBL" id="JAINVV010000003">
    <property type="protein sequence ID" value="MBY8821744.1"/>
    <property type="molecule type" value="Genomic_DNA"/>
</dbReference>
<evidence type="ECO:0000313" key="16">
    <source>
        <dbReference type="EMBL" id="MBY8821744.1"/>
    </source>
</evidence>
<keyword evidence="5 11" id="KW-0812">Transmembrane</keyword>
<evidence type="ECO:0000256" key="2">
    <source>
        <dbReference type="ARBA" id="ARBA00022448"/>
    </source>
</evidence>
<evidence type="ECO:0000256" key="12">
    <source>
        <dbReference type="RuleBase" id="RU003357"/>
    </source>
</evidence>
<evidence type="ECO:0000256" key="8">
    <source>
        <dbReference type="ARBA" id="ARBA00023077"/>
    </source>
</evidence>
<accession>A0ABS7PP04</accession>
<evidence type="ECO:0000256" key="10">
    <source>
        <dbReference type="ARBA" id="ARBA00023237"/>
    </source>
</evidence>
<evidence type="ECO:0000256" key="5">
    <source>
        <dbReference type="ARBA" id="ARBA00022692"/>
    </source>
</evidence>
<organism evidence="16 17">
    <name type="scientific">Sphingomonas colocasiae</name>
    <dbReference type="NCBI Taxonomy" id="1848973"/>
    <lineage>
        <taxon>Bacteria</taxon>
        <taxon>Pseudomonadati</taxon>
        <taxon>Pseudomonadota</taxon>
        <taxon>Alphaproteobacteria</taxon>
        <taxon>Sphingomonadales</taxon>
        <taxon>Sphingomonadaceae</taxon>
        <taxon>Sphingomonas</taxon>
    </lineage>
</organism>
<keyword evidence="8 12" id="KW-0798">TonB box</keyword>
<dbReference type="PANTHER" id="PTHR32552:SF81">
    <property type="entry name" value="TONB-DEPENDENT OUTER MEMBRANE RECEPTOR"/>
    <property type="match status" value="1"/>
</dbReference>
<dbReference type="SUPFAM" id="SSF56935">
    <property type="entry name" value="Porins"/>
    <property type="match status" value="1"/>
</dbReference>
<feature type="domain" description="TonB-dependent receptor-like beta-barrel" evidence="14">
    <location>
        <begin position="293"/>
        <end position="737"/>
    </location>
</feature>
<evidence type="ECO:0000256" key="13">
    <source>
        <dbReference type="SAM" id="SignalP"/>
    </source>
</evidence>
<keyword evidence="13" id="KW-0732">Signal</keyword>
<proteinExistence type="inferred from homology"/>
<evidence type="ECO:0000256" key="11">
    <source>
        <dbReference type="PROSITE-ProRule" id="PRU01360"/>
    </source>
</evidence>